<evidence type="ECO:0000256" key="1">
    <source>
        <dbReference type="ARBA" id="ARBA00023054"/>
    </source>
</evidence>
<dbReference type="InterPro" id="IPR024149">
    <property type="entry name" value="Paralemmin-3"/>
</dbReference>
<proteinExistence type="predicted"/>
<feature type="compositionally biased region" description="Basic and acidic residues" evidence="3">
    <location>
        <begin position="620"/>
        <end position="640"/>
    </location>
</feature>
<evidence type="ECO:0000256" key="2">
    <source>
        <dbReference type="SAM" id="Coils"/>
    </source>
</evidence>
<feature type="region of interest" description="Disordered" evidence="3">
    <location>
        <begin position="270"/>
        <end position="365"/>
    </location>
</feature>
<reference evidence="4" key="1">
    <citation type="submission" date="2023-12" db="EMBL/GenBank/DDBJ databases">
        <authorList>
            <person name="Brown T."/>
        </authorList>
    </citation>
    <scope>NUCLEOTIDE SEQUENCE</scope>
</reference>
<dbReference type="PANTHER" id="PTHR47528">
    <property type="entry name" value="PARALEMMIN-3"/>
    <property type="match status" value="1"/>
</dbReference>
<feature type="compositionally biased region" description="Basic and acidic residues" evidence="3">
    <location>
        <begin position="499"/>
        <end position="512"/>
    </location>
</feature>
<keyword evidence="5" id="KW-1185">Reference proteome</keyword>
<feature type="region of interest" description="Disordered" evidence="3">
    <location>
        <begin position="62"/>
        <end position="93"/>
    </location>
</feature>
<dbReference type="Pfam" id="PF03285">
    <property type="entry name" value="Paralemmin"/>
    <property type="match status" value="1"/>
</dbReference>
<sequence length="784" mass="83416">MALQSQVRSPATPIPMAESSLYRQRLEVIAEKRRLQEQIRAARGELEEEKLRVERLKRKSLRERWLMDGAEGPEGPEEAALQDPETPEGQAQDRIRNLEDSLFTLQSQLQLLQSASTGAQHKPSGRPTWRRQGHRPLSQPTAEAGTEGQTDLNKRASWPAEPAGTSLESLAEPGDEAVGVLPALRQVPGAAGVSSEANGPCPRPSPPLEQEHNQGVTAAYGGVGEAKGGGVVKVVWEGLRPTEDCARGATGPELEAKVEEMVLEAIGDRLEASRPELPSWVKEDRGVVEVVWEGVGGTEGSDSEASGEAGRGPPKAQPSSPQTSSPRLQEEREGEASGTGEGPPRGSSDGFRQGGPGGEEGSFIWVERVTLSEEWEELMVEGVEGPRALGKEGGGESPPGVGRLGGEETWETERRRAEESLGTWKKGGEEQAGAAWEGIDTSLAAEKKGREEPVKPERRRGEGNAETERDGGEDALPAESEGTKGPMEGGEEPLGTEQRGGEEKLEAEKDAEGPVGVESKAVEGSLRPEEERGEGKLGADKGVEEAPVVEKKGDEEKLEATEEPLTTERKEGEGSLTAERTGDEEPRDEEEKDEESPKAERIGGEGPLAAERTGGEGPLEAERTGAEGPLEAEKSQKVQEDVSPEAQRESGTGEECQAEKVSEAGASPGAQEELRPEEEGPQPSQEKQEGSPEEEEEEEAAKPQTLAQGQDPSGDATPLLAETPAPEQPAECQPLLPVEEPKANPSAHPVPTYAPAQQPEPSAPPEGEEASGPKQKTCQCCAVM</sequence>
<protein>
    <recommendedName>
        <fullName evidence="6">Paralemmin 3</fullName>
    </recommendedName>
</protein>
<feature type="region of interest" description="Disordered" evidence="3">
    <location>
        <begin position="383"/>
        <end position="784"/>
    </location>
</feature>
<keyword evidence="1 2" id="KW-0175">Coiled coil</keyword>
<organism evidence="4 5">
    <name type="scientific">Pipistrellus nathusii</name>
    <name type="common">Nathusius' pipistrelle</name>
    <dbReference type="NCBI Taxonomy" id="59473"/>
    <lineage>
        <taxon>Eukaryota</taxon>
        <taxon>Metazoa</taxon>
        <taxon>Chordata</taxon>
        <taxon>Craniata</taxon>
        <taxon>Vertebrata</taxon>
        <taxon>Euteleostomi</taxon>
        <taxon>Mammalia</taxon>
        <taxon>Eutheria</taxon>
        <taxon>Laurasiatheria</taxon>
        <taxon>Chiroptera</taxon>
        <taxon>Yangochiroptera</taxon>
        <taxon>Vespertilionidae</taxon>
        <taxon>Pipistrellus</taxon>
    </lineage>
</organism>
<evidence type="ECO:0000313" key="5">
    <source>
        <dbReference type="Proteomes" id="UP001314169"/>
    </source>
</evidence>
<feature type="compositionally biased region" description="Basic and acidic residues" evidence="3">
    <location>
        <begin position="445"/>
        <end position="472"/>
    </location>
</feature>
<evidence type="ECO:0000313" key="4">
    <source>
        <dbReference type="EMBL" id="CAK6445410.1"/>
    </source>
</evidence>
<feature type="compositionally biased region" description="Acidic residues" evidence="3">
    <location>
        <begin position="585"/>
        <end position="594"/>
    </location>
</feature>
<dbReference type="PANTHER" id="PTHR47528:SF1">
    <property type="entry name" value="PARALEMMIN-3"/>
    <property type="match status" value="1"/>
</dbReference>
<name>A0ABP0A4H5_PIPNA</name>
<dbReference type="EMBL" id="OY882862">
    <property type="protein sequence ID" value="CAK6445410.1"/>
    <property type="molecule type" value="Genomic_DNA"/>
</dbReference>
<dbReference type="InterPro" id="IPR004965">
    <property type="entry name" value="Paralemmin"/>
</dbReference>
<gene>
    <name evidence="4" type="ORF">MPIPNATIZW_LOCUS13716</name>
</gene>
<feature type="region of interest" description="Disordered" evidence="3">
    <location>
        <begin position="113"/>
        <end position="212"/>
    </location>
</feature>
<feature type="compositionally biased region" description="Basic and acidic residues" evidence="3">
    <location>
        <begin position="526"/>
        <end position="573"/>
    </location>
</feature>
<feature type="coiled-coil region" evidence="2">
    <location>
        <begin position="25"/>
        <end position="59"/>
    </location>
</feature>
<accession>A0ABP0A4H5</accession>
<evidence type="ECO:0000256" key="3">
    <source>
        <dbReference type="SAM" id="MobiDB-lite"/>
    </source>
</evidence>
<evidence type="ECO:0008006" key="6">
    <source>
        <dbReference type="Google" id="ProtNLM"/>
    </source>
</evidence>
<feature type="compositionally biased region" description="Polar residues" evidence="3">
    <location>
        <begin position="317"/>
        <end position="327"/>
    </location>
</feature>
<dbReference type="Proteomes" id="UP001314169">
    <property type="component" value="Chromosome 5"/>
</dbReference>